<organism evidence="1">
    <name type="scientific">hydrocarbon metagenome</name>
    <dbReference type="NCBI Taxonomy" id="938273"/>
    <lineage>
        <taxon>unclassified sequences</taxon>
        <taxon>metagenomes</taxon>
        <taxon>ecological metagenomes</taxon>
    </lineage>
</organism>
<dbReference type="AlphaFoldDB" id="A0A0W8E369"/>
<accession>A0A0W8E369</accession>
<reference evidence="1" key="1">
    <citation type="journal article" date="2015" name="Proc. Natl. Acad. Sci. U.S.A.">
        <title>Networks of energetic and metabolic interactions define dynamics in microbial communities.</title>
        <authorList>
            <person name="Embree M."/>
            <person name="Liu J.K."/>
            <person name="Al-Bassam M.M."/>
            <person name="Zengler K."/>
        </authorList>
    </citation>
    <scope>NUCLEOTIDE SEQUENCE</scope>
</reference>
<sequence>MILYHVSFNEIKDGILYPRVPTSRAPHEDKTIPRICFADSIENCITAMPGGGRALKNLFLRSKMLPISAILHVYHINSNSIKDGNIAFNSEVAQYVQDAKRTGEIWVVNQKVVCTHQIIEVTNVHIKHGYDRYGRDLYEVKYLEWRPLGELPPNAPEIIIGNAKNRLKIDTGFSIRTVLAEWD</sequence>
<dbReference type="EMBL" id="LNQE01001892">
    <property type="protein sequence ID" value="KUG03128.1"/>
    <property type="molecule type" value="Genomic_DNA"/>
</dbReference>
<name>A0A0W8E369_9ZZZZ</name>
<evidence type="ECO:0000313" key="1">
    <source>
        <dbReference type="EMBL" id="KUG03128.1"/>
    </source>
</evidence>
<proteinExistence type="predicted"/>
<gene>
    <name evidence="1" type="ORF">ASZ90_019468</name>
</gene>
<protein>
    <submittedName>
        <fullName evidence="1">Uncharacterized protein</fullName>
    </submittedName>
</protein>
<comment type="caution">
    <text evidence="1">The sequence shown here is derived from an EMBL/GenBank/DDBJ whole genome shotgun (WGS) entry which is preliminary data.</text>
</comment>